<dbReference type="Proteomes" id="UP001601444">
    <property type="component" value="Unassembled WGS sequence"/>
</dbReference>
<evidence type="ECO:0000259" key="4">
    <source>
        <dbReference type="Pfam" id="PF23359"/>
    </source>
</evidence>
<keyword evidence="6" id="KW-1185">Reference proteome</keyword>
<dbReference type="InterPro" id="IPR024412">
    <property type="entry name" value="Lsr2_dim_dom"/>
</dbReference>
<dbReference type="InterPro" id="IPR036625">
    <property type="entry name" value="E3-bd_dom_sf"/>
</dbReference>
<feature type="domain" description="Lsr2 dimerization" evidence="3">
    <location>
        <begin position="1"/>
        <end position="59"/>
    </location>
</feature>
<feature type="region of interest" description="Disordered" evidence="2">
    <location>
        <begin position="61"/>
        <end position="80"/>
    </location>
</feature>
<protein>
    <submittedName>
        <fullName evidence="5">Lsr2 family protein</fullName>
    </submittedName>
</protein>
<evidence type="ECO:0000259" key="3">
    <source>
        <dbReference type="Pfam" id="PF11774"/>
    </source>
</evidence>
<evidence type="ECO:0000313" key="6">
    <source>
        <dbReference type="Proteomes" id="UP001601444"/>
    </source>
</evidence>
<gene>
    <name evidence="5" type="ORF">ACFYTF_26330</name>
</gene>
<sequence>MARKVTIELIDDCDGISVAAETVTFALDGASYEIDLSAANAAALREAFAPWIAKARKVGRTASTGAKQAAGRSPAPRNVRQIREWARTQGIDVSSRGRVSAEIVDAYLQATA</sequence>
<feature type="domain" description="Lsr2 DNA-binding" evidence="4">
    <location>
        <begin position="77"/>
        <end position="110"/>
    </location>
</feature>
<keyword evidence="1" id="KW-0238">DNA-binding</keyword>
<evidence type="ECO:0000313" key="5">
    <source>
        <dbReference type="EMBL" id="MFF0546356.1"/>
    </source>
</evidence>
<reference evidence="5 6" key="1">
    <citation type="submission" date="2024-10" db="EMBL/GenBank/DDBJ databases">
        <title>The Natural Products Discovery Center: Release of the First 8490 Sequenced Strains for Exploring Actinobacteria Biosynthetic Diversity.</title>
        <authorList>
            <person name="Kalkreuter E."/>
            <person name="Kautsar S.A."/>
            <person name="Yang D."/>
            <person name="Bader C.D."/>
            <person name="Teijaro C.N."/>
            <person name="Fluegel L."/>
            <person name="Davis C.M."/>
            <person name="Simpson J.R."/>
            <person name="Lauterbach L."/>
            <person name="Steele A.D."/>
            <person name="Gui C."/>
            <person name="Meng S."/>
            <person name="Li G."/>
            <person name="Viehrig K."/>
            <person name="Ye F."/>
            <person name="Su P."/>
            <person name="Kiefer A.F."/>
            <person name="Nichols A."/>
            <person name="Cepeda A.J."/>
            <person name="Yan W."/>
            <person name="Fan B."/>
            <person name="Jiang Y."/>
            <person name="Adhikari A."/>
            <person name="Zheng C.-J."/>
            <person name="Schuster L."/>
            <person name="Cowan T.M."/>
            <person name="Smanski M.J."/>
            <person name="Chevrette M.G."/>
            <person name="De Carvalho L.P.S."/>
            <person name="Shen B."/>
        </authorList>
    </citation>
    <scope>NUCLEOTIDE SEQUENCE [LARGE SCALE GENOMIC DNA]</scope>
    <source>
        <strain evidence="5 6">NPDC004045</strain>
    </source>
</reference>
<organism evidence="5 6">
    <name type="scientific">Nocardia thailandica</name>
    <dbReference type="NCBI Taxonomy" id="257275"/>
    <lineage>
        <taxon>Bacteria</taxon>
        <taxon>Bacillati</taxon>
        <taxon>Actinomycetota</taxon>
        <taxon>Actinomycetes</taxon>
        <taxon>Mycobacteriales</taxon>
        <taxon>Nocardiaceae</taxon>
        <taxon>Nocardia</taxon>
    </lineage>
</organism>
<evidence type="ECO:0000256" key="2">
    <source>
        <dbReference type="SAM" id="MobiDB-lite"/>
    </source>
</evidence>
<dbReference type="Pfam" id="PF11774">
    <property type="entry name" value="Lsr2"/>
    <property type="match status" value="1"/>
</dbReference>
<comment type="caution">
    <text evidence="5">The sequence shown here is derived from an EMBL/GenBank/DDBJ whole genome shotgun (WGS) entry which is preliminary data.</text>
</comment>
<dbReference type="Gene3D" id="3.30.60.230">
    <property type="entry name" value="Lsr2, dimerization domain"/>
    <property type="match status" value="1"/>
</dbReference>
<dbReference type="InterPro" id="IPR042261">
    <property type="entry name" value="Lsr2-like_dimerization"/>
</dbReference>
<proteinExistence type="predicted"/>
<accession>A0ABW6PV98</accession>
<evidence type="ECO:0000256" key="1">
    <source>
        <dbReference type="ARBA" id="ARBA00023125"/>
    </source>
</evidence>
<name>A0ABW6PV98_9NOCA</name>
<dbReference type="InterPro" id="IPR055370">
    <property type="entry name" value="Lsr2_DNA-bd"/>
</dbReference>
<dbReference type="Gene3D" id="4.10.320.10">
    <property type="entry name" value="E3-binding domain"/>
    <property type="match status" value="1"/>
</dbReference>
<dbReference type="RefSeq" id="WP_043657886.1">
    <property type="nucleotide sequence ID" value="NZ_JBIAMX010000020.1"/>
</dbReference>
<dbReference type="Pfam" id="PF23359">
    <property type="entry name" value="Lsr2_DNA-bd"/>
    <property type="match status" value="1"/>
</dbReference>
<dbReference type="EMBL" id="JBIAMX010000020">
    <property type="protein sequence ID" value="MFF0546356.1"/>
    <property type="molecule type" value="Genomic_DNA"/>
</dbReference>